<dbReference type="SMART" id="SM00409">
    <property type="entry name" value="IG"/>
    <property type="match status" value="1"/>
</dbReference>
<feature type="region of interest" description="Disordered" evidence="1">
    <location>
        <begin position="188"/>
        <end position="221"/>
    </location>
</feature>
<dbReference type="SUPFAM" id="SSF48726">
    <property type="entry name" value="Immunoglobulin"/>
    <property type="match status" value="1"/>
</dbReference>
<gene>
    <name evidence="4" type="primary">LOC114828624</name>
</gene>
<reference evidence="4" key="1">
    <citation type="submission" date="2025-08" db="UniProtKB">
        <authorList>
            <consortium name="RefSeq"/>
        </authorList>
    </citation>
    <scope>IDENTIFICATION</scope>
</reference>
<proteinExistence type="predicted"/>
<feature type="compositionally biased region" description="Low complexity" evidence="1">
    <location>
        <begin position="242"/>
        <end position="251"/>
    </location>
</feature>
<protein>
    <submittedName>
        <fullName evidence="4">Uncharacterized protein LOC114828624</fullName>
    </submittedName>
</protein>
<evidence type="ECO:0000313" key="3">
    <source>
        <dbReference type="Proteomes" id="UP000694867"/>
    </source>
</evidence>
<feature type="domain" description="Ig-like" evidence="2">
    <location>
        <begin position="7"/>
        <end position="91"/>
    </location>
</feature>
<evidence type="ECO:0000259" key="2">
    <source>
        <dbReference type="PROSITE" id="PS50835"/>
    </source>
</evidence>
<feature type="compositionally biased region" description="Acidic residues" evidence="1">
    <location>
        <begin position="270"/>
        <end position="280"/>
    </location>
</feature>
<feature type="region of interest" description="Disordered" evidence="1">
    <location>
        <begin position="242"/>
        <end position="284"/>
    </location>
</feature>
<dbReference type="RefSeq" id="XP_028969169.1">
    <property type="nucleotide sequence ID" value="XM_029113336.1"/>
</dbReference>
<dbReference type="InterPro" id="IPR036179">
    <property type="entry name" value="Ig-like_dom_sf"/>
</dbReference>
<name>A0AAJ7SJE8_9ACAR</name>
<feature type="region of interest" description="Disordered" evidence="1">
    <location>
        <begin position="133"/>
        <end position="155"/>
    </location>
</feature>
<dbReference type="Gene3D" id="2.60.40.10">
    <property type="entry name" value="Immunoglobulins"/>
    <property type="match status" value="1"/>
</dbReference>
<dbReference type="GeneID" id="114828624"/>
<dbReference type="PROSITE" id="PS50835">
    <property type="entry name" value="IG_LIKE"/>
    <property type="match status" value="1"/>
</dbReference>
<sequence length="325" mass="35035">MATSGPPKFLRSLPVITEIAPGDILTFQVQVDCEPHRVAWLHCGEVVLNSARKHVTAHPNGWHELVIGNASEEDEGEYECRVEASDGQSASCFTDVYFVQDDNGSRDQSEGSGPAEADVRGIKESGLLILIDDGSDEDEQSGNGAESVGSRKRTLTASEQFQGFLDEISRKGDDDDEDSFTLEEEEFDEELAIGGSPTRPQYCTQVSSTSQGSSTRHPNICDAFSDLEAPIGTHHSSFTSTISSAQSSTGTLMNEELSSSPREAQGPLETMEEIPDDEDSVVPNIPAAEHSSSTIASLQISADPPTEKLAAVMKDRVFRCASKFD</sequence>
<evidence type="ECO:0000256" key="1">
    <source>
        <dbReference type="SAM" id="MobiDB-lite"/>
    </source>
</evidence>
<dbReference type="InterPro" id="IPR013098">
    <property type="entry name" value="Ig_I-set"/>
</dbReference>
<dbReference type="InterPro" id="IPR013783">
    <property type="entry name" value="Ig-like_fold"/>
</dbReference>
<accession>A0AAJ7SJE8</accession>
<dbReference type="AlphaFoldDB" id="A0AAJ7SJE8"/>
<keyword evidence="3" id="KW-1185">Reference proteome</keyword>
<dbReference type="KEGG" id="goe:114828624"/>
<dbReference type="InterPro" id="IPR003599">
    <property type="entry name" value="Ig_sub"/>
</dbReference>
<dbReference type="Proteomes" id="UP000694867">
    <property type="component" value="Unplaced"/>
</dbReference>
<organism evidence="3 4">
    <name type="scientific">Galendromus occidentalis</name>
    <name type="common">western predatory mite</name>
    <dbReference type="NCBI Taxonomy" id="34638"/>
    <lineage>
        <taxon>Eukaryota</taxon>
        <taxon>Metazoa</taxon>
        <taxon>Ecdysozoa</taxon>
        <taxon>Arthropoda</taxon>
        <taxon>Chelicerata</taxon>
        <taxon>Arachnida</taxon>
        <taxon>Acari</taxon>
        <taxon>Parasitiformes</taxon>
        <taxon>Mesostigmata</taxon>
        <taxon>Gamasina</taxon>
        <taxon>Phytoseioidea</taxon>
        <taxon>Phytoseiidae</taxon>
        <taxon>Typhlodrominae</taxon>
        <taxon>Galendromus</taxon>
    </lineage>
</organism>
<evidence type="ECO:0000313" key="4">
    <source>
        <dbReference type="RefSeq" id="XP_028969169.1"/>
    </source>
</evidence>
<dbReference type="Pfam" id="PF07679">
    <property type="entry name" value="I-set"/>
    <property type="match status" value="1"/>
</dbReference>
<feature type="compositionally biased region" description="Low complexity" evidence="1">
    <location>
        <begin position="204"/>
        <end position="215"/>
    </location>
</feature>
<dbReference type="InterPro" id="IPR007110">
    <property type="entry name" value="Ig-like_dom"/>
</dbReference>